<reference evidence="1 2" key="1">
    <citation type="submission" date="2021-06" db="EMBL/GenBank/DDBJ databases">
        <title>Caerostris darwini draft genome.</title>
        <authorList>
            <person name="Kono N."/>
            <person name="Arakawa K."/>
        </authorList>
    </citation>
    <scope>NUCLEOTIDE SEQUENCE [LARGE SCALE GENOMIC DNA]</scope>
</reference>
<dbReference type="EMBL" id="BPLQ01011076">
    <property type="protein sequence ID" value="GIY55358.1"/>
    <property type="molecule type" value="Genomic_DNA"/>
</dbReference>
<protein>
    <submittedName>
        <fullName evidence="1">Uncharacterized protein</fullName>
    </submittedName>
</protein>
<evidence type="ECO:0000313" key="2">
    <source>
        <dbReference type="Proteomes" id="UP001054837"/>
    </source>
</evidence>
<sequence length="81" mass="9024">MHEHIRRLKDPTVEFGKQRNPFAPTCPLQFTYSASLLDNTAFAATCMSTSVGWKILLLNSGNRGTLLPQHVHCSSPILPPY</sequence>
<gene>
    <name evidence="1" type="ORF">CDAR_65951</name>
</gene>
<proteinExistence type="predicted"/>
<name>A0AAV4UC76_9ARAC</name>
<dbReference type="Proteomes" id="UP001054837">
    <property type="component" value="Unassembled WGS sequence"/>
</dbReference>
<keyword evidence="2" id="KW-1185">Reference proteome</keyword>
<accession>A0AAV4UC76</accession>
<dbReference type="AlphaFoldDB" id="A0AAV4UC76"/>
<evidence type="ECO:0000313" key="1">
    <source>
        <dbReference type="EMBL" id="GIY55358.1"/>
    </source>
</evidence>
<organism evidence="1 2">
    <name type="scientific">Caerostris darwini</name>
    <dbReference type="NCBI Taxonomy" id="1538125"/>
    <lineage>
        <taxon>Eukaryota</taxon>
        <taxon>Metazoa</taxon>
        <taxon>Ecdysozoa</taxon>
        <taxon>Arthropoda</taxon>
        <taxon>Chelicerata</taxon>
        <taxon>Arachnida</taxon>
        <taxon>Araneae</taxon>
        <taxon>Araneomorphae</taxon>
        <taxon>Entelegynae</taxon>
        <taxon>Araneoidea</taxon>
        <taxon>Araneidae</taxon>
        <taxon>Caerostris</taxon>
    </lineage>
</organism>
<comment type="caution">
    <text evidence="1">The sequence shown here is derived from an EMBL/GenBank/DDBJ whole genome shotgun (WGS) entry which is preliminary data.</text>
</comment>